<dbReference type="HAMAP" id="MF_03004">
    <property type="entry name" value="eIF3e"/>
    <property type="match status" value="1"/>
</dbReference>
<dbReference type="Pfam" id="PF09440">
    <property type="entry name" value="eIF3_N"/>
    <property type="match status" value="1"/>
</dbReference>
<dbReference type="PANTHER" id="PTHR10317">
    <property type="entry name" value="EUKARYOTIC TRANSLATION INITIATION FACTOR 3 SUBUNIT E"/>
    <property type="match status" value="1"/>
</dbReference>
<dbReference type="SMART" id="SM00088">
    <property type="entry name" value="PINT"/>
    <property type="match status" value="1"/>
</dbReference>
<keyword evidence="9" id="KW-1185">Reference proteome</keyword>
<evidence type="ECO:0000256" key="1">
    <source>
        <dbReference type="ARBA" id="ARBA00022490"/>
    </source>
</evidence>
<dbReference type="InterPro" id="IPR016650">
    <property type="entry name" value="eIF3e"/>
</dbReference>
<evidence type="ECO:0000256" key="6">
    <source>
        <dbReference type="PIRNR" id="PIRNR016255"/>
    </source>
</evidence>
<dbReference type="SUPFAM" id="SSF46785">
    <property type="entry name" value="Winged helix' DNA-binding domain"/>
    <property type="match status" value="1"/>
</dbReference>
<comment type="subunit">
    <text evidence="4">Component of the eukaryotic translation initiation factor 3 (eIF-3) complex. The eIF-3 complex interacts with pix. Interacts with mxt.</text>
</comment>
<gene>
    <name evidence="8" type="primary">RvY_10203-1</name>
    <name evidence="8" type="synonym">RvY_10203.1</name>
    <name evidence="8" type="ORF">RvY_10203</name>
</gene>
<feature type="domain" description="PCI" evidence="7">
    <location>
        <begin position="230"/>
        <end position="408"/>
    </location>
</feature>
<dbReference type="OrthoDB" id="417252at2759"/>
<proteinExistence type="inferred from homology"/>
<dbReference type="GO" id="GO:0033290">
    <property type="term" value="C:eukaryotic 48S preinitiation complex"/>
    <property type="evidence" value="ECO:0007669"/>
    <property type="project" value="UniProtKB-UniRule"/>
</dbReference>
<evidence type="ECO:0000313" key="8">
    <source>
        <dbReference type="EMBL" id="GAU99165.1"/>
    </source>
</evidence>
<comment type="similarity">
    <text evidence="5 6">Belongs to the eIF-3 subunit E family.</text>
</comment>
<organism evidence="8 9">
    <name type="scientific">Ramazzottius varieornatus</name>
    <name type="common">Water bear</name>
    <name type="synonym">Tardigrade</name>
    <dbReference type="NCBI Taxonomy" id="947166"/>
    <lineage>
        <taxon>Eukaryota</taxon>
        <taxon>Metazoa</taxon>
        <taxon>Ecdysozoa</taxon>
        <taxon>Tardigrada</taxon>
        <taxon>Eutardigrada</taxon>
        <taxon>Parachela</taxon>
        <taxon>Hypsibioidea</taxon>
        <taxon>Ramazzottiidae</taxon>
        <taxon>Ramazzottius</taxon>
    </lineage>
</organism>
<dbReference type="InterPro" id="IPR000717">
    <property type="entry name" value="PCI_dom"/>
</dbReference>
<dbReference type="GO" id="GO:0016282">
    <property type="term" value="C:eukaryotic 43S preinitiation complex"/>
    <property type="evidence" value="ECO:0007669"/>
    <property type="project" value="UniProtKB-UniRule"/>
</dbReference>
<keyword evidence="1 5" id="KW-0963">Cytoplasm</keyword>
<accession>A0A1D1VEF2</accession>
<name>A0A1D1VEF2_RAMVA</name>
<evidence type="ECO:0000313" key="9">
    <source>
        <dbReference type="Proteomes" id="UP000186922"/>
    </source>
</evidence>
<evidence type="ECO:0000256" key="3">
    <source>
        <dbReference type="ARBA" id="ARBA00022917"/>
    </source>
</evidence>
<comment type="function">
    <text evidence="5">Component of the eukaryotic translation initiation factor 3 (eIF-3) complex, which is involved in protein synthesis of a specialized repertoire of mRNAs and, together with other initiation factors, stimulates binding of mRNA and methionyl-tRNAi to the 40S ribosome. The eIF-3 complex specifically targets and initiates translation of a subset of mRNAs involved in cell proliferation.</text>
</comment>
<reference evidence="8 9" key="1">
    <citation type="journal article" date="2016" name="Nat. Commun.">
        <title>Extremotolerant tardigrade genome and improved radiotolerance of human cultured cells by tardigrade-unique protein.</title>
        <authorList>
            <person name="Hashimoto T."/>
            <person name="Horikawa D.D."/>
            <person name="Saito Y."/>
            <person name="Kuwahara H."/>
            <person name="Kozuka-Hata H."/>
            <person name="Shin-I T."/>
            <person name="Minakuchi Y."/>
            <person name="Ohishi K."/>
            <person name="Motoyama A."/>
            <person name="Aizu T."/>
            <person name="Enomoto A."/>
            <person name="Kondo K."/>
            <person name="Tanaka S."/>
            <person name="Hara Y."/>
            <person name="Koshikawa S."/>
            <person name="Sagara H."/>
            <person name="Miura T."/>
            <person name="Yokobori S."/>
            <person name="Miyagawa K."/>
            <person name="Suzuki Y."/>
            <person name="Kubo T."/>
            <person name="Oyama M."/>
            <person name="Kohara Y."/>
            <person name="Fujiyama A."/>
            <person name="Arakawa K."/>
            <person name="Katayama T."/>
            <person name="Toyoda A."/>
            <person name="Kunieda T."/>
        </authorList>
    </citation>
    <scope>NUCLEOTIDE SEQUENCE [LARGE SCALE GENOMIC DNA]</scope>
    <source>
        <strain evidence="8 9">YOKOZUNA-1</strain>
    </source>
</reference>
<dbReference type="PIRSF" id="PIRSF016255">
    <property type="entry name" value="eIF3e_su6"/>
    <property type="match status" value="1"/>
</dbReference>
<keyword evidence="2 5" id="KW-0396">Initiation factor</keyword>
<dbReference type="EMBL" id="BDGG01000005">
    <property type="protein sequence ID" value="GAU99165.1"/>
    <property type="molecule type" value="Genomic_DNA"/>
</dbReference>
<sequence length="450" mass="51780">MAEYDLTPTLSKFFDRHLIIPLLEFLGGRQLYDMNDIGKAKIKVLQDTKMFDYLLQEYATLTDGTSPPPEIQRKREEVMEDFARISEQKQEILEYFQIPAVQKLIEDVPDSNVLYEQLCKEHNFGSDMLDKIYDWAKFNFETGNYQEATQFLDLFRSVAPTSHSKQRSARWGKAAGEILLQDWNTALEDLQQLKTDIDSSANPTEMDRNSVPIAELLTERAWLIHWSLYVFFNHPQGKDKIVEWCLGSADYLNAIQTLCPHILRYLVVAILANKNKRRQHLKEVKDVIEIIKQESSNYSDPVTEFVISVFVEFDFEKSQKKLQECVVVLENDFFLVGCVIDFIASARKYIFETYCRINSRISIASIAETLNLGVDDAEKWIANVIREARLDAKIDAAKGEVLMGTPALSSYQMLIEKTKNLALRTQQMVNAVEKKAGPRPAPFQEANVNY</sequence>
<comment type="subcellular location">
    <subcellularLocation>
        <location evidence="5 6">Cytoplasm</location>
    </subcellularLocation>
</comment>
<evidence type="ECO:0000256" key="5">
    <source>
        <dbReference type="HAMAP-Rule" id="MF_03004"/>
    </source>
</evidence>
<dbReference type="GO" id="GO:0001732">
    <property type="term" value="P:formation of cytoplasmic translation initiation complex"/>
    <property type="evidence" value="ECO:0007669"/>
    <property type="project" value="UniProtKB-UniRule"/>
</dbReference>
<dbReference type="InterPro" id="IPR019010">
    <property type="entry name" value="eIF3e_N"/>
</dbReference>
<dbReference type="Pfam" id="PF21357">
    <property type="entry name" value="EIF3E_C"/>
    <property type="match status" value="1"/>
</dbReference>
<dbReference type="Proteomes" id="UP000186922">
    <property type="component" value="Unassembled WGS sequence"/>
</dbReference>
<dbReference type="AlphaFoldDB" id="A0A1D1VEF2"/>
<dbReference type="GO" id="GO:0003743">
    <property type="term" value="F:translation initiation factor activity"/>
    <property type="evidence" value="ECO:0007669"/>
    <property type="project" value="UniProtKB-UniRule"/>
</dbReference>
<dbReference type="STRING" id="947166.A0A1D1VEF2"/>
<protein>
    <recommendedName>
        <fullName evidence="5 6">Eukaryotic translation initiation factor 3 subunit E</fullName>
        <shortName evidence="5">eIF3e</shortName>
    </recommendedName>
    <alternativeName>
        <fullName evidence="5">Eukaryotic translation initiation factor 3 subunit 6</fullName>
    </alternativeName>
</protein>
<dbReference type="CDD" id="cd21378">
    <property type="entry name" value="eIF3E"/>
    <property type="match status" value="1"/>
</dbReference>
<comment type="caution">
    <text evidence="8">The sequence shown here is derived from an EMBL/GenBank/DDBJ whole genome shotgun (WGS) entry which is preliminary data.</text>
</comment>
<dbReference type="PROSITE" id="PS50250">
    <property type="entry name" value="PCI"/>
    <property type="match status" value="1"/>
</dbReference>
<dbReference type="Pfam" id="PF01399">
    <property type="entry name" value="PCI"/>
    <property type="match status" value="1"/>
</dbReference>
<dbReference type="GO" id="GO:0071540">
    <property type="term" value="C:eukaryotic translation initiation factor 3 complex, eIF3e"/>
    <property type="evidence" value="ECO:0007669"/>
    <property type="project" value="UniProtKB-UniRule"/>
</dbReference>
<dbReference type="SMART" id="SM01186">
    <property type="entry name" value="eIF3_N"/>
    <property type="match status" value="1"/>
</dbReference>
<evidence type="ECO:0000259" key="7">
    <source>
        <dbReference type="PROSITE" id="PS50250"/>
    </source>
</evidence>
<evidence type="ECO:0000256" key="4">
    <source>
        <dbReference type="ARBA" id="ARBA00047068"/>
    </source>
</evidence>
<evidence type="ECO:0000256" key="2">
    <source>
        <dbReference type="ARBA" id="ARBA00022540"/>
    </source>
</evidence>
<keyword evidence="3 5" id="KW-0648">Protein biosynthesis</keyword>
<dbReference type="InterPro" id="IPR036390">
    <property type="entry name" value="WH_DNA-bd_sf"/>
</dbReference>